<accession>A0A0M0GM88</accession>
<evidence type="ECO:0000313" key="2">
    <source>
        <dbReference type="EMBL" id="KON90536.1"/>
    </source>
</evidence>
<sequence>MANGDLIKLGTLYLGGVKQARPTRPWRGDSIPSGASAKGDIPSYSVGQTIEIRNTDASDAYKVQWREATVD</sequence>
<organism evidence="2 3">
    <name type="scientific">Aneurinibacillus migulanus</name>
    <name type="common">Bacillus migulanus</name>
    <dbReference type="NCBI Taxonomy" id="47500"/>
    <lineage>
        <taxon>Bacteria</taxon>
        <taxon>Bacillati</taxon>
        <taxon>Bacillota</taxon>
        <taxon>Bacilli</taxon>
        <taxon>Bacillales</taxon>
        <taxon>Paenibacillaceae</taxon>
        <taxon>Aneurinibacillus group</taxon>
        <taxon>Aneurinibacillus</taxon>
    </lineage>
</organism>
<feature type="region of interest" description="Disordered" evidence="1">
    <location>
        <begin position="22"/>
        <end position="42"/>
    </location>
</feature>
<comment type="caution">
    <text evidence="2">The sequence shown here is derived from an EMBL/GenBank/DDBJ whole genome shotgun (WGS) entry which is preliminary data.</text>
</comment>
<evidence type="ECO:0000313" key="3">
    <source>
        <dbReference type="Proteomes" id="UP000037269"/>
    </source>
</evidence>
<dbReference type="Proteomes" id="UP000037269">
    <property type="component" value="Unassembled WGS sequence"/>
</dbReference>
<gene>
    <name evidence="2" type="ORF">AF333_29115</name>
</gene>
<proteinExistence type="predicted"/>
<dbReference type="AlphaFoldDB" id="A0A0M0GM88"/>
<dbReference type="STRING" id="47500.AF333_29115"/>
<keyword evidence="3" id="KW-1185">Reference proteome</keyword>
<protein>
    <submittedName>
        <fullName evidence="2">Uncharacterized protein</fullName>
    </submittedName>
</protein>
<reference evidence="2 3" key="1">
    <citation type="submission" date="2015-07" db="EMBL/GenBank/DDBJ databases">
        <title>Fjat-14205 dsm 2895.</title>
        <authorList>
            <person name="Liu B."/>
            <person name="Wang J."/>
            <person name="Zhu Y."/>
            <person name="Liu G."/>
            <person name="Chen Q."/>
            <person name="Chen Z."/>
            <person name="Lan J."/>
            <person name="Che J."/>
            <person name="Ge C."/>
            <person name="Shi H."/>
            <person name="Pan Z."/>
            <person name="Liu X."/>
        </authorList>
    </citation>
    <scope>NUCLEOTIDE SEQUENCE [LARGE SCALE GENOMIC DNA]</scope>
    <source>
        <strain evidence="2 3">DSM 2895</strain>
    </source>
</reference>
<dbReference type="EMBL" id="LGUG01000012">
    <property type="protein sequence ID" value="KON90536.1"/>
    <property type="molecule type" value="Genomic_DNA"/>
</dbReference>
<name>A0A0M0GM88_ANEMI</name>
<feature type="non-terminal residue" evidence="2">
    <location>
        <position position="71"/>
    </location>
</feature>
<evidence type="ECO:0000256" key="1">
    <source>
        <dbReference type="SAM" id="MobiDB-lite"/>
    </source>
</evidence>